<accession>A0A3D8J1V6</accession>
<dbReference type="Proteomes" id="UP000257045">
    <property type="component" value="Unassembled WGS sequence"/>
</dbReference>
<dbReference type="InterPro" id="IPR016047">
    <property type="entry name" value="M23ase_b-sheet_dom"/>
</dbReference>
<evidence type="ECO:0000313" key="5">
    <source>
        <dbReference type="Proteomes" id="UP000257045"/>
    </source>
</evidence>
<feature type="coiled-coil region" evidence="2">
    <location>
        <begin position="200"/>
        <end position="241"/>
    </location>
</feature>
<dbReference type="SUPFAM" id="SSF51261">
    <property type="entry name" value="Duplicated hybrid motif"/>
    <property type="match status" value="1"/>
</dbReference>
<dbReference type="PANTHER" id="PTHR21666:SF289">
    <property type="entry name" value="L-ALA--D-GLU ENDOPEPTIDASE"/>
    <property type="match status" value="1"/>
</dbReference>
<protein>
    <recommendedName>
        <fullName evidence="3">M23ase beta-sheet core domain-containing protein</fullName>
    </recommendedName>
</protein>
<dbReference type="Pfam" id="PF01551">
    <property type="entry name" value="Peptidase_M23"/>
    <property type="match status" value="1"/>
</dbReference>
<dbReference type="InterPro" id="IPR011055">
    <property type="entry name" value="Dup_hybrid_motif"/>
</dbReference>
<dbReference type="EMBL" id="NXLV01000004">
    <property type="protein sequence ID" value="RDU71186.1"/>
    <property type="molecule type" value="Genomic_DNA"/>
</dbReference>
<dbReference type="CDD" id="cd12797">
    <property type="entry name" value="M23_peptidase"/>
    <property type="match status" value="1"/>
</dbReference>
<keyword evidence="1" id="KW-0732">Signal</keyword>
<sequence>MLKRFVYFSCCLVCAFGLNSIDKDIQKNQAKIQKTIKEQNRINAKIQKLGEDIAEQNNQINVLVGKIQVLEKEIEDNQARFSEQQTQLKKMQEQSKILQDRDIQIQKQITTIITQELAFRVIANRKQLNNPEDLILEDLFHTLSKNVQNQITSLTQEKRVIGEEIIKISSEILELQSLLKEQTTKREQYSLGIKKRNTMIAKFQKDMETYNQKLTQIARERENLDEILQKLNIKKFDMEEKAKKQALAKQESKKSTQKLNAPLEVKQLGSSYRKVSTIAYKGKKTIAPLDNYRIEQRFGEYFDPVYKLKVFNESLVLSPQTPNANVKNVLDGKVVFAKNTPMLKKVVIIEHANSMHTIYAHLDKIAPTVRPGLRVPKGYVIGKVDDKLNFEVTLKDRHINPLELIKR</sequence>
<comment type="caution">
    <text evidence="4">The sequence shown here is derived from an EMBL/GenBank/DDBJ whole genome shotgun (WGS) entry which is preliminary data.</text>
</comment>
<dbReference type="AlphaFoldDB" id="A0A3D8J1V6"/>
<dbReference type="PANTHER" id="PTHR21666">
    <property type="entry name" value="PEPTIDASE-RELATED"/>
    <property type="match status" value="1"/>
</dbReference>
<keyword evidence="2" id="KW-0175">Coiled coil</keyword>
<organism evidence="4 5">
    <name type="scientific">Helicobacter brantae</name>
    <dbReference type="NCBI Taxonomy" id="375927"/>
    <lineage>
        <taxon>Bacteria</taxon>
        <taxon>Pseudomonadati</taxon>
        <taxon>Campylobacterota</taxon>
        <taxon>Epsilonproteobacteria</taxon>
        <taxon>Campylobacterales</taxon>
        <taxon>Helicobacteraceae</taxon>
        <taxon>Helicobacter</taxon>
    </lineage>
</organism>
<reference evidence="4 5" key="1">
    <citation type="submission" date="2018-04" db="EMBL/GenBank/DDBJ databases">
        <title>Novel Campyloabacter and Helicobacter Species and Strains.</title>
        <authorList>
            <person name="Mannion A.J."/>
            <person name="Shen Z."/>
            <person name="Fox J.G."/>
        </authorList>
    </citation>
    <scope>NUCLEOTIDE SEQUENCE [LARGE SCALE GENOMIC DNA]</scope>
    <source>
        <strain evidence="4 5">MIT 04-9366</strain>
    </source>
</reference>
<keyword evidence="5" id="KW-1185">Reference proteome</keyword>
<dbReference type="Gene3D" id="2.70.70.10">
    <property type="entry name" value="Glucose Permease (Domain IIA)"/>
    <property type="match status" value="1"/>
</dbReference>
<dbReference type="InterPro" id="IPR050570">
    <property type="entry name" value="Cell_wall_metabolism_enzyme"/>
</dbReference>
<feature type="coiled-coil region" evidence="2">
    <location>
        <begin position="39"/>
        <end position="101"/>
    </location>
</feature>
<evidence type="ECO:0000256" key="1">
    <source>
        <dbReference type="ARBA" id="ARBA00022729"/>
    </source>
</evidence>
<feature type="domain" description="M23ase beta-sheet core" evidence="3">
    <location>
        <begin position="322"/>
        <end position="401"/>
    </location>
</feature>
<dbReference type="RefSeq" id="WP_115569332.1">
    <property type="nucleotide sequence ID" value="NZ_NXLV01000004.1"/>
</dbReference>
<evidence type="ECO:0000259" key="3">
    <source>
        <dbReference type="Pfam" id="PF01551"/>
    </source>
</evidence>
<proteinExistence type="predicted"/>
<dbReference type="OrthoDB" id="5372565at2"/>
<dbReference type="GO" id="GO:0004222">
    <property type="term" value="F:metalloendopeptidase activity"/>
    <property type="evidence" value="ECO:0007669"/>
    <property type="project" value="TreeGrafter"/>
</dbReference>
<evidence type="ECO:0000313" key="4">
    <source>
        <dbReference type="EMBL" id="RDU71186.1"/>
    </source>
</evidence>
<gene>
    <name evidence="4" type="ORF">CQA58_03480</name>
</gene>
<evidence type="ECO:0000256" key="2">
    <source>
        <dbReference type="SAM" id="Coils"/>
    </source>
</evidence>
<name>A0A3D8J1V6_9HELI</name>